<sequence length="162" mass="18426">GGGGFPINLKLNSISFGSSENNLIGGNSNNNNQQGGNYYFSQPNCSAQVFEDCLKIRLEKDGHEKTSIDIWKENVDFLNFENERDLATGIPLLSVQAHVNQHLNRFDQELLNPERNNTLVTFNFINLNVNFRHTTMIENNGNSNDVFRSGESRDLKTFLEKW</sequence>
<evidence type="ECO:0000313" key="2">
    <source>
        <dbReference type="Proteomes" id="UP000789920"/>
    </source>
</evidence>
<evidence type="ECO:0000313" key="1">
    <source>
        <dbReference type="EMBL" id="CAG8841577.1"/>
    </source>
</evidence>
<accession>A0ACA9SNA3</accession>
<organism evidence="1 2">
    <name type="scientific">Racocetra persica</name>
    <dbReference type="NCBI Taxonomy" id="160502"/>
    <lineage>
        <taxon>Eukaryota</taxon>
        <taxon>Fungi</taxon>
        <taxon>Fungi incertae sedis</taxon>
        <taxon>Mucoromycota</taxon>
        <taxon>Glomeromycotina</taxon>
        <taxon>Glomeromycetes</taxon>
        <taxon>Diversisporales</taxon>
        <taxon>Gigasporaceae</taxon>
        <taxon>Racocetra</taxon>
    </lineage>
</organism>
<keyword evidence="2" id="KW-1185">Reference proteome</keyword>
<protein>
    <submittedName>
        <fullName evidence="1">2113_t:CDS:1</fullName>
    </submittedName>
</protein>
<comment type="caution">
    <text evidence="1">The sequence shown here is derived from an EMBL/GenBank/DDBJ whole genome shotgun (WGS) entry which is preliminary data.</text>
</comment>
<dbReference type="EMBL" id="CAJVQC010130823">
    <property type="protein sequence ID" value="CAG8841577.1"/>
    <property type="molecule type" value="Genomic_DNA"/>
</dbReference>
<gene>
    <name evidence="1" type="ORF">RPERSI_LOCUS31939</name>
</gene>
<reference evidence="1" key="1">
    <citation type="submission" date="2021-06" db="EMBL/GenBank/DDBJ databases">
        <authorList>
            <person name="Kallberg Y."/>
            <person name="Tangrot J."/>
            <person name="Rosling A."/>
        </authorList>
    </citation>
    <scope>NUCLEOTIDE SEQUENCE</scope>
    <source>
        <strain evidence="1">MA461A</strain>
    </source>
</reference>
<dbReference type="Proteomes" id="UP000789920">
    <property type="component" value="Unassembled WGS sequence"/>
</dbReference>
<feature type="non-terminal residue" evidence="1">
    <location>
        <position position="1"/>
    </location>
</feature>
<feature type="non-terminal residue" evidence="1">
    <location>
        <position position="162"/>
    </location>
</feature>
<proteinExistence type="predicted"/>
<name>A0ACA9SNA3_9GLOM</name>